<evidence type="ECO:0000313" key="4">
    <source>
        <dbReference type="Proteomes" id="UP001596977"/>
    </source>
</evidence>
<feature type="region of interest" description="Disordered" evidence="1">
    <location>
        <begin position="610"/>
        <end position="630"/>
    </location>
</feature>
<reference evidence="4" key="1">
    <citation type="journal article" date="2019" name="Int. J. Syst. Evol. Microbiol.">
        <title>The Global Catalogue of Microorganisms (GCM) 10K type strain sequencing project: providing services to taxonomists for standard genome sequencing and annotation.</title>
        <authorList>
            <consortium name="The Broad Institute Genomics Platform"/>
            <consortium name="The Broad Institute Genome Sequencing Center for Infectious Disease"/>
            <person name="Wu L."/>
            <person name="Ma J."/>
        </authorList>
    </citation>
    <scope>NUCLEOTIDE SEQUENCE [LARGE SCALE GENOMIC DNA]</scope>
    <source>
        <strain evidence="4">CCUG 62982</strain>
    </source>
</reference>
<evidence type="ECO:0000256" key="1">
    <source>
        <dbReference type="SAM" id="MobiDB-lite"/>
    </source>
</evidence>
<dbReference type="InterPro" id="IPR011009">
    <property type="entry name" value="Kinase-like_dom_sf"/>
</dbReference>
<feature type="compositionally biased region" description="Pro residues" evidence="1">
    <location>
        <begin position="372"/>
        <end position="381"/>
    </location>
</feature>
<evidence type="ECO:0000259" key="2">
    <source>
        <dbReference type="PROSITE" id="PS50011"/>
    </source>
</evidence>
<organism evidence="3 4">
    <name type="scientific">Sphingomonas canadensis</name>
    <dbReference type="NCBI Taxonomy" id="1219257"/>
    <lineage>
        <taxon>Bacteria</taxon>
        <taxon>Pseudomonadati</taxon>
        <taxon>Pseudomonadota</taxon>
        <taxon>Alphaproteobacteria</taxon>
        <taxon>Sphingomonadales</taxon>
        <taxon>Sphingomonadaceae</taxon>
        <taxon>Sphingomonas</taxon>
    </lineage>
</organism>
<dbReference type="RefSeq" id="WP_264943416.1">
    <property type="nucleotide sequence ID" value="NZ_JAPDRA010000002.1"/>
</dbReference>
<name>A0ABW3H3J6_9SPHN</name>
<dbReference type="EMBL" id="JBHTJG010000002">
    <property type="protein sequence ID" value="MFD0945779.1"/>
    <property type="molecule type" value="Genomic_DNA"/>
</dbReference>
<comment type="caution">
    <text evidence="3">The sequence shown here is derived from an EMBL/GenBank/DDBJ whole genome shotgun (WGS) entry which is preliminary data.</text>
</comment>
<keyword evidence="4" id="KW-1185">Reference proteome</keyword>
<gene>
    <name evidence="3" type="ORF">ACFQ1E_05460</name>
</gene>
<feature type="compositionally biased region" description="Polar residues" evidence="1">
    <location>
        <begin position="352"/>
        <end position="361"/>
    </location>
</feature>
<feature type="domain" description="Protein kinase" evidence="2">
    <location>
        <begin position="15"/>
        <end position="305"/>
    </location>
</feature>
<evidence type="ECO:0000313" key="3">
    <source>
        <dbReference type="EMBL" id="MFD0945779.1"/>
    </source>
</evidence>
<sequence length="630" mass="67848">MTELFLGRGAERRPVTLGPLLGEGAAGKVYSIVEMRGAAAKIYHGAAARQYEAKVDAMLASPPDLPPATHRGIAYPQIAWPQAKLFDRSGRFVGFLMPEIDFARSTSLVNLLQKSSRRVEKLSEYYGYRVLVARNLASVFAELHRAGHHMIDMKPANLRFYPAVSWMAVVDTDGFSIQGRGGRIGAEQVSDDYIAPESWQRSPGELGIEQDLFALAVIIFQLLNNGVHPFSGGSGSGDQATDLQTRILQGVYAYGLAPLEGATPSQASIHRMFRRGTRVMFDCAFLPGDRRPSAEEWRDHLDALMEKLVPCTAKPEEHAHFGSGCGFCGHEARISAAKVIPLRPRTERPRAASSQQPQATPSRLPAARKAPGVPPALPPRSPSRAMVAYVPVHAARNRSNGGRWAGLVVLAGLAGALFVSQDQWRPLLAGLGPAGARAAAIGDVSAATPGPPAALETFPSPRGYRVLPAAGALTVPLRLGPGEEYAEVERLDLHDTVVATGSSSRDGGPAWLWVMRERDGATGFVLADALRPRAGEEGATQKAAATTQAERDVDARYGELMAKAGRYDRAYLAEMQRMWEGERQRCAETADPASCRSDLLAQRRRELEGWAAVEAPPPSPVTPAALGKLN</sequence>
<protein>
    <recommendedName>
        <fullName evidence="2">Protein kinase domain-containing protein</fullName>
    </recommendedName>
</protein>
<feature type="region of interest" description="Disordered" evidence="1">
    <location>
        <begin position="340"/>
        <end position="382"/>
    </location>
</feature>
<dbReference type="Proteomes" id="UP001596977">
    <property type="component" value="Unassembled WGS sequence"/>
</dbReference>
<accession>A0ABW3H3J6</accession>
<dbReference type="InterPro" id="IPR000719">
    <property type="entry name" value="Prot_kinase_dom"/>
</dbReference>
<dbReference type="PROSITE" id="PS50011">
    <property type="entry name" value="PROTEIN_KINASE_DOM"/>
    <property type="match status" value="1"/>
</dbReference>
<dbReference type="SUPFAM" id="SSF56112">
    <property type="entry name" value="Protein kinase-like (PK-like)"/>
    <property type="match status" value="1"/>
</dbReference>
<dbReference type="Gene3D" id="1.10.510.10">
    <property type="entry name" value="Transferase(Phosphotransferase) domain 1"/>
    <property type="match status" value="1"/>
</dbReference>
<proteinExistence type="predicted"/>